<comment type="similarity">
    <text evidence="3">Belongs to the GRAS family.</text>
</comment>
<gene>
    <name evidence="4" type="ORF">SASPL_112552</name>
</gene>
<keyword evidence="5" id="KW-1185">Reference proteome</keyword>
<evidence type="ECO:0000256" key="1">
    <source>
        <dbReference type="ARBA" id="ARBA00023015"/>
    </source>
</evidence>
<comment type="caution">
    <text evidence="3">Lacks conserved residue(s) required for the propagation of feature annotation.</text>
</comment>
<dbReference type="InterPro" id="IPR005202">
    <property type="entry name" value="TF_GRAS"/>
</dbReference>
<reference evidence="4" key="2">
    <citation type="submission" date="2020-08" db="EMBL/GenBank/DDBJ databases">
        <title>Plant Genome Project.</title>
        <authorList>
            <person name="Zhang R.-G."/>
        </authorList>
    </citation>
    <scope>NUCLEOTIDE SEQUENCE</scope>
    <source>
        <strain evidence="4">Huo1</strain>
        <tissue evidence="4">Leaf</tissue>
    </source>
</reference>
<dbReference type="Pfam" id="PF03514">
    <property type="entry name" value="GRAS"/>
    <property type="match status" value="2"/>
</dbReference>
<evidence type="ECO:0000313" key="4">
    <source>
        <dbReference type="EMBL" id="KAG6428301.1"/>
    </source>
</evidence>
<keyword evidence="2" id="KW-0804">Transcription</keyword>
<comment type="caution">
    <text evidence="4">The sequence shown here is derived from an EMBL/GenBank/DDBJ whole genome shotgun (WGS) entry which is preliminary data.</text>
</comment>
<dbReference type="Proteomes" id="UP000298416">
    <property type="component" value="Unassembled WGS sequence"/>
</dbReference>
<feature type="short sequence motif" description="LxCxE motif" evidence="3">
    <location>
        <begin position="115"/>
        <end position="119"/>
    </location>
</feature>
<dbReference type="EMBL" id="PNBA02000004">
    <property type="protein sequence ID" value="KAG6428301.1"/>
    <property type="molecule type" value="Genomic_DNA"/>
</dbReference>
<proteinExistence type="inferred from homology"/>
<dbReference type="PANTHER" id="PTHR31636">
    <property type="entry name" value="OSJNBA0084A10.13 PROTEIN-RELATED"/>
    <property type="match status" value="1"/>
</dbReference>
<dbReference type="AlphaFoldDB" id="A0A8X8Y902"/>
<evidence type="ECO:0000313" key="5">
    <source>
        <dbReference type="Proteomes" id="UP000298416"/>
    </source>
</evidence>
<feature type="region of interest" description="Leucine repeat II (LRII)" evidence="3">
    <location>
        <begin position="234"/>
        <end position="266"/>
    </location>
</feature>
<dbReference type="PROSITE" id="PS50985">
    <property type="entry name" value="GRAS"/>
    <property type="match status" value="1"/>
</dbReference>
<reference evidence="4" key="1">
    <citation type="submission" date="2018-01" db="EMBL/GenBank/DDBJ databases">
        <authorList>
            <person name="Mao J.F."/>
        </authorList>
    </citation>
    <scope>NUCLEOTIDE SEQUENCE</scope>
    <source>
        <strain evidence="4">Huo1</strain>
        <tissue evidence="4">Leaf</tissue>
    </source>
</reference>
<accession>A0A8X8Y902</accession>
<protein>
    <recommendedName>
        <fullName evidence="6">DELLA protein</fullName>
    </recommendedName>
</protein>
<evidence type="ECO:0000256" key="3">
    <source>
        <dbReference type="PROSITE-ProRule" id="PRU01191"/>
    </source>
</evidence>
<organism evidence="4">
    <name type="scientific">Salvia splendens</name>
    <name type="common">Scarlet sage</name>
    <dbReference type="NCBI Taxonomy" id="180675"/>
    <lineage>
        <taxon>Eukaryota</taxon>
        <taxon>Viridiplantae</taxon>
        <taxon>Streptophyta</taxon>
        <taxon>Embryophyta</taxon>
        <taxon>Tracheophyta</taxon>
        <taxon>Spermatophyta</taxon>
        <taxon>Magnoliopsida</taxon>
        <taxon>eudicotyledons</taxon>
        <taxon>Gunneridae</taxon>
        <taxon>Pentapetalae</taxon>
        <taxon>asterids</taxon>
        <taxon>lamiids</taxon>
        <taxon>Lamiales</taxon>
        <taxon>Lamiaceae</taxon>
        <taxon>Nepetoideae</taxon>
        <taxon>Mentheae</taxon>
        <taxon>Salviinae</taxon>
        <taxon>Salvia</taxon>
        <taxon>Salvia subgen. Calosphace</taxon>
        <taxon>core Calosphace</taxon>
    </lineage>
</organism>
<name>A0A8X8Y902_SALSN</name>
<evidence type="ECO:0000256" key="2">
    <source>
        <dbReference type="ARBA" id="ARBA00023163"/>
    </source>
</evidence>
<keyword evidence="1" id="KW-0805">Transcription regulation</keyword>
<sequence>MSFVVKFSAVDDHALEFSAYSRGKNYLDEDFFDDFTNSAHLLHDDVLKRVVSINSPKKPFNILNKYASRCRRLNGDNLNFSIYERESQVISSPSVETLIHLGAEKFIKSSSECLLSCAEKVDKEEYEEAYELLLKCDRMSSSKGSVVERLLFYFSEGLYERIDRETWRVTHKGLGKKFEDPLVAVRSSDETMIAFHNELPVSQITKFAGMQAVVDNVGEARKVHFIDFEIRKGRVLRRLASFAGSLGLSFSFEVVVVEDMLELDEKSFSRVDVDEVVVVYAEYTLSYMIGGPDRLHHVMKVARGLRFRVMVVAEVEANCNSPIFVERFVEAMLFYGAYFESMAGCVKSEEHRCIAEATCFGSSIRNVVAAEGRKRKIRHVGIGVWRAFFARFVFEETELSMSSVYQANLVVKNFASGSFFTFGIDGKSLIIGWKGTPMSSISAWRFDLF</sequence>
<feature type="region of interest" description="SAW" evidence="3">
    <location>
        <begin position="369"/>
        <end position="445"/>
    </location>
</feature>
<evidence type="ECO:0008006" key="6">
    <source>
        <dbReference type="Google" id="ProtNLM"/>
    </source>
</evidence>